<gene>
    <name evidence="1" type="ORF">D934_12650</name>
</gene>
<dbReference type="AlphaFoldDB" id="A0A060HE06"/>
<dbReference type="EMBL" id="CP006696">
    <property type="protein sequence ID" value="AIC11646.1"/>
    <property type="molecule type" value="Genomic_DNA"/>
</dbReference>
<accession>A0A060HE06</accession>
<dbReference type="HOGENOM" id="CLU_3142417_0_0_6"/>
<reference evidence="1 2" key="1">
    <citation type="submission" date="2013-08" db="EMBL/GenBank/DDBJ databases">
        <authorList>
            <person name="Stouthamer R."/>
            <person name="Nunney L."/>
        </authorList>
    </citation>
    <scope>NUCLEOTIDE SEQUENCE [LARGE SCALE GENOMIC DNA]</scope>
    <source>
        <strain evidence="2">ann-1</strain>
    </source>
</reference>
<dbReference type="KEGG" id="xfs:D934_12650"/>
<evidence type="ECO:0000313" key="2">
    <source>
        <dbReference type="Proteomes" id="UP000027215"/>
    </source>
</evidence>
<proteinExistence type="predicted"/>
<protein>
    <submittedName>
        <fullName evidence="1">Uncharacterized protein</fullName>
    </submittedName>
</protein>
<sequence length="61" mass="6465">MLTSATVIGTVTVFPKDLPAITIVGTLLASATQNLMFHQDVFATAFVPLPGVGHEKAIQQR</sequence>
<organism evidence="1 2">
    <name type="scientific">Xylella fastidiosa subsp. sandyi Ann-1</name>
    <dbReference type="NCBI Taxonomy" id="155920"/>
    <lineage>
        <taxon>Bacteria</taxon>
        <taxon>Pseudomonadati</taxon>
        <taxon>Pseudomonadota</taxon>
        <taxon>Gammaproteobacteria</taxon>
        <taxon>Lysobacterales</taxon>
        <taxon>Lysobacteraceae</taxon>
        <taxon>Xylella</taxon>
    </lineage>
</organism>
<dbReference type="Proteomes" id="UP000027215">
    <property type="component" value="Chromosome"/>
</dbReference>
<evidence type="ECO:0000313" key="1">
    <source>
        <dbReference type="EMBL" id="AIC11646.1"/>
    </source>
</evidence>
<name>A0A060HE06_XYLFS</name>
<dbReference type="PATRIC" id="fig|155920.8.peg.2975"/>